<reference evidence="4 5" key="1">
    <citation type="journal article" date="2018" name="Science">
        <title>The opium poppy genome and morphinan production.</title>
        <authorList>
            <person name="Guo L."/>
            <person name="Winzer T."/>
            <person name="Yang X."/>
            <person name="Li Y."/>
            <person name="Ning Z."/>
            <person name="He Z."/>
            <person name="Teodor R."/>
            <person name="Lu Y."/>
            <person name="Bowser T.A."/>
            <person name="Graham I.A."/>
            <person name="Ye K."/>
        </authorList>
    </citation>
    <scope>NUCLEOTIDE SEQUENCE [LARGE SCALE GENOMIC DNA]</scope>
    <source>
        <strain evidence="5">cv. HN1</strain>
        <tissue evidence="4">Leaves</tissue>
    </source>
</reference>
<dbReference type="Gene3D" id="3.10.129.10">
    <property type="entry name" value="Hotdog Thioesterase"/>
    <property type="match status" value="1"/>
</dbReference>
<sequence length="111" mass="12220">MITFTTDGDANWHVGAIATLIDIGASDVHTTHANIHASVKFKISYFSSVKVQDEVEIEAKVLGHQGNLSSDMMVIKMKENGDLVVIGKPWILHLILILKIKIRFCNFSGAD</sequence>
<feature type="domain" description="Thioesterase" evidence="3">
    <location>
        <begin position="12"/>
        <end position="62"/>
    </location>
</feature>
<dbReference type="GO" id="GO:0047617">
    <property type="term" value="F:fatty acyl-CoA hydrolase activity"/>
    <property type="evidence" value="ECO:0007669"/>
    <property type="project" value="InterPro"/>
</dbReference>
<dbReference type="PANTHER" id="PTHR21660:SF1">
    <property type="entry name" value="ACYL-COENZYME A THIOESTERASE 13"/>
    <property type="match status" value="1"/>
</dbReference>
<dbReference type="AlphaFoldDB" id="A0A4Y7KTF6"/>
<dbReference type="Proteomes" id="UP000316621">
    <property type="component" value="Chromosome 8"/>
</dbReference>
<dbReference type="InterPro" id="IPR029069">
    <property type="entry name" value="HotDog_dom_sf"/>
</dbReference>
<dbReference type="PANTHER" id="PTHR21660">
    <property type="entry name" value="THIOESTERASE SUPERFAMILY MEMBER-RELATED"/>
    <property type="match status" value="1"/>
</dbReference>
<dbReference type="InterPro" id="IPR006683">
    <property type="entry name" value="Thioestr_dom"/>
</dbReference>
<dbReference type="Gramene" id="RZC75640">
    <property type="protein sequence ID" value="RZC75640"/>
    <property type="gene ID" value="C5167_051119"/>
</dbReference>
<name>A0A4Y7KTF6_PAPSO</name>
<gene>
    <name evidence="4" type="ORF">C5167_051119</name>
</gene>
<evidence type="ECO:0000259" key="3">
    <source>
        <dbReference type="Pfam" id="PF03061"/>
    </source>
</evidence>
<dbReference type="OMA" id="DGDANWH"/>
<proteinExistence type="inferred from homology"/>
<dbReference type="STRING" id="3469.A0A4Y7KTF6"/>
<evidence type="ECO:0000313" key="4">
    <source>
        <dbReference type="EMBL" id="RZC75640.1"/>
    </source>
</evidence>
<evidence type="ECO:0000256" key="2">
    <source>
        <dbReference type="ARBA" id="ARBA00022801"/>
    </source>
</evidence>
<dbReference type="EMBL" id="CM010722">
    <property type="protein sequence ID" value="RZC75640.1"/>
    <property type="molecule type" value="Genomic_DNA"/>
</dbReference>
<dbReference type="SUPFAM" id="SSF54637">
    <property type="entry name" value="Thioesterase/thiol ester dehydrase-isomerase"/>
    <property type="match status" value="1"/>
</dbReference>
<keyword evidence="5" id="KW-1185">Reference proteome</keyword>
<protein>
    <recommendedName>
        <fullName evidence="3">Thioesterase domain-containing protein</fullName>
    </recommendedName>
</protein>
<accession>A0A4Y7KTF6</accession>
<evidence type="ECO:0000313" key="5">
    <source>
        <dbReference type="Proteomes" id="UP000316621"/>
    </source>
</evidence>
<dbReference type="Pfam" id="PF03061">
    <property type="entry name" value="4HBT"/>
    <property type="match status" value="1"/>
</dbReference>
<dbReference type="InterPro" id="IPR039298">
    <property type="entry name" value="ACOT13"/>
</dbReference>
<keyword evidence="2" id="KW-0378">Hydrolase</keyword>
<organism evidence="4 5">
    <name type="scientific">Papaver somniferum</name>
    <name type="common">Opium poppy</name>
    <dbReference type="NCBI Taxonomy" id="3469"/>
    <lineage>
        <taxon>Eukaryota</taxon>
        <taxon>Viridiplantae</taxon>
        <taxon>Streptophyta</taxon>
        <taxon>Embryophyta</taxon>
        <taxon>Tracheophyta</taxon>
        <taxon>Spermatophyta</taxon>
        <taxon>Magnoliopsida</taxon>
        <taxon>Ranunculales</taxon>
        <taxon>Papaveraceae</taxon>
        <taxon>Papaveroideae</taxon>
        <taxon>Papaver</taxon>
    </lineage>
</organism>
<evidence type="ECO:0000256" key="1">
    <source>
        <dbReference type="ARBA" id="ARBA00008324"/>
    </source>
</evidence>
<comment type="similarity">
    <text evidence="1">Belongs to the thioesterase PaaI family.</text>
</comment>